<protein>
    <submittedName>
        <fullName evidence="6">Succinate dehydrogenase/fumarate reductase flavoprotein subunit</fullName>
    </submittedName>
</protein>
<dbReference type="AlphaFoldDB" id="A0A840IZP4"/>
<dbReference type="InterPro" id="IPR036188">
    <property type="entry name" value="FAD/NAD-bd_sf"/>
</dbReference>
<dbReference type="GO" id="GO:0008202">
    <property type="term" value="P:steroid metabolic process"/>
    <property type="evidence" value="ECO:0007669"/>
    <property type="project" value="UniProtKB-ARBA"/>
</dbReference>
<sequence>MTDWDQEVDLLVLGSGAAGLTAALVGANEGLSTLVVEKSEWLGGTTARSAGTVWIPGHRQLADPEADAAEAARYLDALVGDRGPRDLRTAYLRHAPDALEYLRTLGIGFRHTAGAVDYHPELPGAGVGRALEPEPFDGRRLGRRAFGRVRHPVREFTLFGGTLMVRRAEADQLAAAFAGETVRAAVMAGRLGLRWLLDRAGGHPRGTRLTMGNALVAALYGRLLATSADVWFTAHADELVVDERGRVSGAVVHRRGAVSRIRARRGVVLACGGFAANPALRAEHLPEPVAQFTPAVPEATGDGLHLARAAGGTLGASQDDNAMWFPGSLGRRRDGSTAVFPHIWDRAKPGIVAVDRSGRRFVDESLSYHRFVRAMYATDAAVPAWLVTDAASLRKYGLGMVRPYLPRVALRRHLADGYLQSGPTVRALAGKIGVDPDALEQTAAAACRAAAVGRDDEFGKGQSPFGHQYGDRAHRPNVNLGPLDRPPFYAVAVFPVPLATTLGLQTDADARVLTAAGEPVPGLYACGDDANSVTASEYPGAGCRIGSALTFGYLAARHAARGLREGDGV</sequence>
<dbReference type="SUPFAM" id="SSF56425">
    <property type="entry name" value="Succinate dehydrogenase/fumarate reductase flavoprotein, catalytic domain"/>
    <property type="match status" value="1"/>
</dbReference>
<proteinExistence type="predicted"/>
<dbReference type="PRINTS" id="PR00411">
    <property type="entry name" value="PNDRDTASEI"/>
</dbReference>
<evidence type="ECO:0000259" key="5">
    <source>
        <dbReference type="Pfam" id="PF00890"/>
    </source>
</evidence>
<dbReference type="InterPro" id="IPR003953">
    <property type="entry name" value="FAD-dep_OxRdtase_2_FAD-bd"/>
</dbReference>
<evidence type="ECO:0000256" key="2">
    <source>
        <dbReference type="ARBA" id="ARBA00022630"/>
    </source>
</evidence>
<dbReference type="InterPro" id="IPR050315">
    <property type="entry name" value="FAD-oxidoreductase_2"/>
</dbReference>
<evidence type="ECO:0000256" key="3">
    <source>
        <dbReference type="ARBA" id="ARBA00022827"/>
    </source>
</evidence>
<evidence type="ECO:0000256" key="1">
    <source>
        <dbReference type="ARBA" id="ARBA00001974"/>
    </source>
</evidence>
<dbReference type="PANTHER" id="PTHR43400">
    <property type="entry name" value="FUMARATE REDUCTASE"/>
    <property type="match status" value="1"/>
</dbReference>
<evidence type="ECO:0000313" key="6">
    <source>
        <dbReference type="EMBL" id="MBB4688331.1"/>
    </source>
</evidence>
<dbReference type="SUPFAM" id="SSF51905">
    <property type="entry name" value="FAD/NAD(P)-binding domain"/>
    <property type="match status" value="1"/>
</dbReference>
<accession>A0A840IZP4</accession>
<reference evidence="6 7" key="1">
    <citation type="submission" date="2020-08" db="EMBL/GenBank/DDBJ databases">
        <title>Sequencing the genomes of 1000 actinobacteria strains.</title>
        <authorList>
            <person name="Klenk H.-P."/>
        </authorList>
    </citation>
    <scope>NUCLEOTIDE SEQUENCE [LARGE SCALE GENOMIC DNA]</scope>
    <source>
        <strain evidence="6 7">DSM 45859</strain>
    </source>
</reference>
<feature type="domain" description="FAD-dependent oxidoreductase 2 FAD-binding" evidence="5">
    <location>
        <begin position="9"/>
        <end position="543"/>
    </location>
</feature>
<comment type="caution">
    <text evidence="6">The sequence shown here is derived from an EMBL/GenBank/DDBJ whole genome shotgun (WGS) entry which is preliminary data.</text>
</comment>
<dbReference type="EMBL" id="JACHMG010000001">
    <property type="protein sequence ID" value="MBB4688331.1"/>
    <property type="molecule type" value="Genomic_DNA"/>
</dbReference>
<dbReference type="GO" id="GO:0033765">
    <property type="term" value="F:steroid dehydrogenase activity, acting on the CH-CH group of donors"/>
    <property type="evidence" value="ECO:0007669"/>
    <property type="project" value="UniProtKB-ARBA"/>
</dbReference>
<dbReference type="Gene3D" id="3.50.50.60">
    <property type="entry name" value="FAD/NAD(P)-binding domain"/>
    <property type="match status" value="2"/>
</dbReference>
<keyword evidence="2" id="KW-0285">Flavoprotein</keyword>
<organism evidence="6 7">
    <name type="scientific">Amycolatopsis jiangsuensis</name>
    <dbReference type="NCBI Taxonomy" id="1181879"/>
    <lineage>
        <taxon>Bacteria</taxon>
        <taxon>Bacillati</taxon>
        <taxon>Actinomycetota</taxon>
        <taxon>Actinomycetes</taxon>
        <taxon>Pseudonocardiales</taxon>
        <taxon>Pseudonocardiaceae</taxon>
        <taxon>Amycolatopsis</taxon>
    </lineage>
</organism>
<gene>
    <name evidence="6" type="ORF">BJY18_005816</name>
</gene>
<keyword evidence="3" id="KW-0274">FAD</keyword>
<dbReference type="Pfam" id="PF00890">
    <property type="entry name" value="FAD_binding_2"/>
    <property type="match status" value="1"/>
</dbReference>
<name>A0A840IZP4_9PSEU</name>
<evidence type="ECO:0000256" key="4">
    <source>
        <dbReference type="ARBA" id="ARBA00023002"/>
    </source>
</evidence>
<dbReference type="RefSeq" id="WP_221457994.1">
    <property type="nucleotide sequence ID" value="NZ_JACHMG010000001.1"/>
</dbReference>
<dbReference type="InterPro" id="IPR027477">
    <property type="entry name" value="Succ_DH/fumarate_Rdtase_cat_sf"/>
</dbReference>
<comment type="cofactor">
    <cofactor evidence="1">
        <name>FAD</name>
        <dbReference type="ChEBI" id="CHEBI:57692"/>
    </cofactor>
</comment>
<dbReference type="Gene3D" id="3.90.700.10">
    <property type="entry name" value="Succinate dehydrogenase/fumarate reductase flavoprotein, catalytic domain"/>
    <property type="match status" value="1"/>
</dbReference>
<evidence type="ECO:0000313" key="7">
    <source>
        <dbReference type="Proteomes" id="UP000581769"/>
    </source>
</evidence>
<keyword evidence="7" id="KW-1185">Reference proteome</keyword>
<keyword evidence="4" id="KW-0560">Oxidoreductase</keyword>
<dbReference type="Proteomes" id="UP000581769">
    <property type="component" value="Unassembled WGS sequence"/>
</dbReference>
<dbReference type="PANTHER" id="PTHR43400:SF10">
    <property type="entry name" value="3-OXOSTEROID 1-DEHYDROGENASE"/>
    <property type="match status" value="1"/>
</dbReference>